<proteinExistence type="predicted"/>
<feature type="transmembrane region" description="Helical" evidence="6">
    <location>
        <begin position="55"/>
        <end position="75"/>
    </location>
</feature>
<keyword evidence="9" id="KW-1185">Reference proteome</keyword>
<evidence type="ECO:0000256" key="5">
    <source>
        <dbReference type="ARBA" id="ARBA00023136"/>
    </source>
</evidence>
<feature type="transmembrane region" description="Helical" evidence="6">
    <location>
        <begin position="313"/>
        <end position="331"/>
    </location>
</feature>
<keyword evidence="3 6" id="KW-0812">Transmembrane</keyword>
<feature type="transmembrane region" description="Helical" evidence="6">
    <location>
        <begin position="469"/>
        <end position="489"/>
    </location>
</feature>
<evidence type="ECO:0000313" key="9">
    <source>
        <dbReference type="Proteomes" id="UP001575622"/>
    </source>
</evidence>
<evidence type="ECO:0000256" key="3">
    <source>
        <dbReference type="ARBA" id="ARBA00022692"/>
    </source>
</evidence>
<organism evidence="8 9">
    <name type="scientific">Paenibacillus oleatilyticus</name>
    <dbReference type="NCBI Taxonomy" id="2594886"/>
    <lineage>
        <taxon>Bacteria</taxon>
        <taxon>Bacillati</taxon>
        <taxon>Bacillota</taxon>
        <taxon>Bacilli</taxon>
        <taxon>Bacillales</taxon>
        <taxon>Paenibacillaceae</taxon>
        <taxon>Paenibacillus</taxon>
    </lineage>
</organism>
<dbReference type="PANTHER" id="PTHR43478">
    <property type="entry name" value="NA+/H+ ANTIPORTER-RELATED"/>
    <property type="match status" value="1"/>
</dbReference>
<dbReference type="Pfam" id="PF03553">
    <property type="entry name" value="Na_H_antiporter"/>
    <property type="match status" value="1"/>
</dbReference>
<comment type="caution">
    <text evidence="8">The sequence shown here is derived from an EMBL/GenBank/DDBJ whole genome shotgun (WGS) entry which is preliminary data.</text>
</comment>
<evidence type="ECO:0000256" key="4">
    <source>
        <dbReference type="ARBA" id="ARBA00022989"/>
    </source>
</evidence>
<keyword evidence="4 6" id="KW-1133">Transmembrane helix</keyword>
<evidence type="ECO:0000313" key="8">
    <source>
        <dbReference type="EMBL" id="MFB0846584.1"/>
    </source>
</evidence>
<dbReference type="RefSeq" id="WP_373956532.1">
    <property type="nucleotide sequence ID" value="NZ_JBHDLN010000023.1"/>
</dbReference>
<comment type="subcellular location">
    <subcellularLocation>
        <location evidence="1">Cell membrane</location>
        <topology evidence="1">Multi-pass membrane protein</topology>
    </subcellularLocation>
</comment>
<feature type="transmembrane region" description="Helical" evidence="6">
    <location>
        <begin position="351"/>
        <end position="382"/>
    </location>
</feature>
<keyword evidence="5 6" id="KW-0472">Membrane</keyword>
<reference evidence="8 9" key="1">
    <citation type="submission" date="2024-09" db="EMBL/GenBank/DDBJ databases">
        <authorList>
            <person name="Makale K.P.P."/>
            <person name="Makhzoum A."/>
            <person name="Rantong G."/>
            <person name="Rahube T.O."/>
        </authorList>
    </citation>
    <scope>NUCLEOTIDE SEQUENCE [LARGE SCALE GENOMIC DNA]</scope>
    <source>
        <strain evidence="8 9">KM_D13</strain>
    </source>
</reference>
<feature type="domain" description="Na+/H+ antiporter NhaC-like C-terminal" evidence="7">
    <location>
        <begin position="219"/>
        <end position="487"/>
    </location>
</feature>
<feature type="transmembrane region" description="Helical" evidence="6">
    <location>
        <begin position="87"/>
        <end position="106"/>
    </location>
</feature>
<feature type="transmembrane region" description="Helical" evidence="6">
    <location>
        <begin position="436"/>
        <end position="457"/>
    </location>
</feature>
<evidence type="ECO:0000256" key="1">
    <source>
        <dbReference type="ARBA" id="ARBA00004651"/>
    </source>
</evidence>
<sequence>MKNKNTYIYAGILAVFVAVALGAPANPGTYGAWSLIPPVVMFAFILLTQKVLEGFVWGGLLAVFMKYKWGFLLTYNEKLLKQVTTEGNLWLILVLLTIGSIVAILDKSGLSRQFGLWAGSKAKSGKTALLINYLMGFFLSFDLYLSSSTVGACMTPVNDKYKTPREKTAYVTLSTAITLTHLYPIGTGAIFIAGLLVTNGYAAEGEGIRVFTGLVPLLFFPLAFLLVTLLNVIGVLPNIGPMKRAYASRDDAELKAASLIEEQEPERAAAEHASDRSQGDPAGKPSPHLIYFFIPIVIFIASTIYFKSNTQLGAFITILATGLIYVARGIFTAETYIATVLDGMKNMLELAVIMAAAFVLADSITDIGFTNYVVGIVSVFVIPKWLPLIIFLVFSATEFLVTLNWSLYIMAIPVLLQLSTSVGANTPLTLAALLSAGIWGASTCITSDIGLLTAYSTKTTVYRHFKTKLPYSLMAFVLSAIAYLIGGLFF</sequence>
<feature type="transmembrane region" description="Helical" evidence="6">
    <location>
        <begin position="30"/>
        <end position="48"/>
    </location>
</feature>
<feature type="transmembrane region" description="Helical" evidence="6">
    <location>
        <begin position="182"/>
        <end position="202"/>
    </location>
</feature>
<name>A0ABV4VAA8_9BACL</name>
<evidence type="ECO:0000256" key="6">
    <source>
        <dbReference type="SAM" id="Phobius"/>
    </source>
</evidence>
<feature type="transmembrane region" description="Helical" evidence="6">
    <location>
        <begin position="289"/>
        <end position="306"/>
    </location>
</feature>
<feature type="transmembrane region" description="Helical" evidence="6">
    <location>
        <begin position="127"/>
        <end position="145"/>
    </location>
</feature>
<gene>
    <name evidence="8" type="ORF">ACEU3E_30750</name>
</gene>
<dbReference type="EMBL" id="JBHDLN010000023">
    <property type="protein sequence ID" value="MFB0846584.1"/>
    <property type="molecule type" value="Genomic_DNA"/>
</dbReference>
<protein>
    <submittedName>
        <fullName evidence="8">Na+/H+ antiporter NhaC family protein</fullName>
    </submittedName>
</protein>
<dbReference type="InterPro" id="IPR018461">
    <property type="entry name" value="Na/H_Antiport_NhaC-like_C"/>
</dbReference>
<accession>A0ABV4VAA8</accession>
<feature type="transmembrane region" description="Helical" evidence="6">
    <location>
        <begin position="214"/>
        <end position="236"/>
    </location>
</feature>
<dbReference type="Proteomes" id="UP001575622">
    <property type="component" value="Unassembled WGS sequence"/>
</dbReference>
<feature type="transmembrane region" description="Helical" evidence="6">
    <location>
        <begin position="7"/>
        <end position="24"/>
    </location>
</feature>
<keyword evidence="2" id="KW-1003">Cell membrane</keyword>
<dbReference type="PANTHER" id="PTHR43478:SF1">
    <property type="entry name" value="NA+_H+ ANTIPORTER NHAC-LIKE C-TERMINAL DOMAIN-CONTAINING PROTEIN"/>
    <property type="match status" value="1"/>
</dbReference>
<evidence type="ECO:0000256" key="2">
    <source>
        <dbReference type="ARBA" id="ARBA00022475"/>
    </source>
</evidence>
<evidence type="ECO:0000259" key="7">
    <source>
        <dbReference type="Pfam" id="PF03553"/>
    </source>
</evidence>
<feature type="transmembrane region" description="Helical" evidence="6">
    <location>
        <begin position="389"/>
        <end position="416"/>
    </location>
</feature>